<keyword evidence="2" id="KW-0067">ATP-binding</keyword>
<dbReference type="STRING" id="180498.A0A067K3S4"/>
<dbReference type="Gene3D" id="1.10.510.10">
    <property type="entry name" value="Transferase(Phosphotransferase) domain 1"/>
    <property type="match status" value="1"/>
</dbReference>
<dbReference type="InterPro" id="IPR050528">
    <property type="entry name" value="L-type_Lectin-RKs"/>
</dbReference>
<dbReference type="PANTHER" id="PTHR27007">
    <property type="match status" value="1"/>
</dbReference>
<evidence type="ECO:0000313" key="4">
    <source>
        <dbReference type="EMBL" id="KDP30743.1"/>
    </source>
</evidence>
<dbReference type="AlphaFoldDB" id="A0A067K3S4"/>
<gene>
    <name evidence="3" type="ORF">JCGZ_15171</name>
    <name evidence="4" type="ORF">JCGZ_15172</name>
</gene>
<dbReference type="EMBL" id="KK914642">
    <property type="protein sequence ID" value="KDP30742.1"/>
    <property type="molecule type" value="Genomic_DNA"/>
</dbReference>
<evidence type="ECO:0000313" key="5">
    <source>
        <dbReference type="Proteomes" id="UP000027138"/>
    </source>
</evidence>
<evidence type="ECO:0000313" key="3">
    <source>
        <dbReference type="EMBL" id="KDP30742.1"/>
    </source>
</evidence>
<reference evidence="3 5" key="1">
    <citation type="journal article" date="2014" name="PLoS ONE">
        <title>Global Analysis of Gene Expression Profiles in Physic Nut (Jatropha curcas L.) Seedlings Exposed to Salt Stress.</title>
        <authorList>
            <person name="Zhang L."/>
            <person name="Zhang C."/>
            <person name="Wu P."/>
            <person name="Chen Y."/>
            <person name="Li M."/>
            <person name="Jiang H."/>
            <person name="Wu G."/>
        </authorList>
    </citation>
    <scope>NUCLEOTIDE SEQUENCE [LARGE SCALE GENOMIC DNA]</scope>
    <source>
        <strain evidence="5">cv. GZQX0401</strain>
        <tissue evidence="3">Young leaves</tissue>
    </source>
</reference>
<accession>A0A067K3S4</accession>
<evidence type="ECO:0000256" key="2">
    <source>
        <dbReference type="ARBA" id="ARBA00022840"/>
    </source>
</evidence>
<dbReference type="EMBL" id="KK914642">
    <property type="protein sequence ID" value="KDP30743.1"/>
    <property type="molecule type" value="Genomic_DNA"/>
</dbReference>
<dbReference type="Proteomes" id="UP000027138">
    <property type="component" value="Unassembled WGS sequence"/>
</dbReference>
<dbReference type="GO" id="GO:0005524">
    <property type="term" value="F:ATP binding"/>
    <property type="evidence" value="ECO:0007669"/>
    <property type="project" value="UniProtKB-KW"/>
</dbReference>
<dbReference type="OrthoDB" id="1743661at2759"/>
<keyword evidence="1" id="KW-0547">Nucleotide-binding</keyword>
<evidence type="ECO:0008006" key="6">
    <source>
        <dbReference type="Google" id="ProtNLM"/>
    </source>
</evidence>
<protein>
    <recommendedName>
        <fullName evidence="6">Protein kinase domain-containing protein</fullName>
    </recommendedName>
</protein>
<dbReference type="SUPFAM" id="SSF56112">
    <property type="entry name" value="Protein kinase-like (PK-like)"/>
    <property type="match status" value="1"/>
</dbReference>
<evidence type="ECO:0000256" key="1">
    <source>
        <dbReference type="ARBA" id="ARBA00022741"/>
    </source>
</evidence>
<keyword evidence="5" id="KW-1185">Reference proteome</keyword>
<proteinExistence type="predicted"/>
<sequence length="160" mass="18220">MVGCLRHKNLVQLQCCEGTELVLTDVYSFGVVVLEVGTGRKPFEDDRTVVVDYVWNLWEKKKLIEAADPRLMGKFDALEMGRMLMLGLLCVHPDYEKRPRVRDAARILKGEAPLPSLPASKPRVRIRPVLPNDTEKILNVVGDRPNIDDAPYLTHRIQFN</sequence>
<organism evidence="3 5">
    <name type="scientific">Jatropha curcas</name>
    <name type="common">Barbados nut</name>
    <dbReference type="NCBI Taxonomy" id="180498"/>
    <lineage>
        <taxon>Eukaryota</taxon>
        <taxon>Viridiplantae</taxon>
        <taxon>Streptophyta</taxon>
        <taxon>Embryophyta</taxon>
        <taxon>Tracheophyta</taxon>
        <taxon>Spermatophyta</taxon>
        <taxon>Magnoliopsida</taxon>
        <taxon>eudicotyledons</taxon>
        <taxon>Gunneridae</taxon>
        <taxon>Pentapetalae</taxon>
        <taxon>rosids</taxon>
        <taxon>fabids</taxon>
        <taxon>Malpighiales</taxon>
        <taxon>Euphorbiaceae</taxon>
        <taxon>Crotonoideae</taxon>
        <taxon>Jatropheae</taxon>
        <taxon>Jatropha</taxon>
    </lineage>
</organism>
<name>A0A067K3S4_JATCU</name>
<dbReference type="InterPro" id="IPR011009">
    <property type="entry name" value="Kinase-like_dom_sf"/>
</dbReference>